<dbReference type="InterPro" id="IPR027417">
    <property type="entry name" value="P-loop_NTPase"/>
</dbReference>
<dbReference type="Pfam" id="PF24809">
    <property type="entry name" value="DUF7708"/>
    <property type="match status" value="1"/>
</dbReference>
<dbReference type="EMBL" id="MU001987">
    <property type="protein sequence ID" value="KAF2792067.1"/>
    <property type="molecule type" value="Genomic_DNA"/>
</dbReference>
<protein>
    <recommendedName>
        <fullName evidence="1">DUF7708 domain-containing protein</fullName>
    </recommendedName>
</protein>
<evidence type="ECO:0000259" key="1">
    <source>
        <dbReference type="Pfam" id="PF24809"/>
    </source>
</evidence>
<dbReference type="SUPFAM" id="SSF52540">
    <property type="entry name" value="P-loop containing nucleoside triphosphate hydrolases"/>
    <property type="match status" value="1"/>
</dbReference>
<feature type="domain" description="DUF7708" evidence="1">
    <location>
        <begin position="3"/>
        <end position="84"/>
    </location>
</feature>
<keyword evidence="3" id="KW-1185">Reference proteome</keyword>
<dbReference type="OrthoDB" id="5394701at2759"/>
<evidence type="ECO:0000313" key="3">
    <source>
        <dbReference type="Proteomes" id="UP000799757"/>
    </source>
</evidence>
<dbReference type="InterPro" id="IPR056125">
    <property type="entry name" value="DUF7708"/>
</dbReference>
<proteinExistence type="predicted"/>
<dbReference type="AlphaFoldDB" id="A0A6A6X841"/>
<dbReference type="PANTHER" id="PTHR35205:SF1">
    <property type="entry name" value="ZU5 DOMAIN-CONTAINING PROTEIN"/>
    <property type="match status" value="1"/>
</dbReference>
<reference evidence="2" key="1">
    <citation type="journal article" date="2020" name="Stud. Mycol.">
        <title>101 Dothideomycetes genomes: a test case for predicting lifestyles and emergence of pathogens.</title>
        <authorList>
            <person name="Haridas S."/>
            <person name="Albert R."/>
            <person name="Binder M."/>
            <person name="Bloem J."/>
            <person name="Labutti K."/>
            <person name="Salamov A."/>
            <person name="Andreopoulos B."/>
            <person name="Baker S."/>
            <person name="Barry K."/>
            <person name="Bills G."/>
            <person name="Bluhm B."/>
            <person name="Cannon C."/>
            <person name="Castanera R."/>
            <person name="Culley D."/>
            <person name="Daum C."/>
            <person name="Ezra D."/>
            <person name="Gonzalez J."/>
            <person name="Henrissat B."/>
            <person name="Kuo A."/>
            <person name="Liang C."/>
            <person name="Lipzen A."/>
            <person name="Lutzoni F."/>
            <person name="Magnuson J."/>
            <person name="Mondo S."/>
            <person name="Nolan M."/>
            <person name="Ohm R."/>
            <person name="Pangilinan J."/>
            <person name="Park H.-J."/>
            <person name="Ramirez L."/>
            <person name="Alfaro M."/>
            <person name="Sun H."/>
            <person name="Tritt A."/>
            <person name="Yoshinaga Y."/>
            <person name="Zwiers L.-H."/>
            <person name="Turgeon B."/>
            <person name="Goodwin S."/>
            <person name="Spatafora J."/>
            <person name="Crous P."/>
            <person name="Grigoriev I."/>
        </authorList>
    </citation>
    <scope>NUCLEOTIDE SEQUENCE</scope>
    <source>
        <strain evidence="2">CBS 109.77</strain>
    </source>
</reference>
<accession>A0A6A6X841</accession>
<gene>
    <name evidence="2" type="ORF">K505DRAFT_363234</name>
</gene>
<organism evidence="2 3">
    <name type="scientific">Melanomma pulvis-pyrius CBS 109.77</name>
    <dbReference type="NCBI Taxonomy" id="1314802"/>
    <lineage>
        <taxon>Eukaryota</taxon>
        <taxon>Fungi</taxon>
        <taxon>Dikarya</taxon>
        <taxon>Ascomycota</taxon>
        <taxon>Pezizomycotina</taxon>
        <taxon>Dothideomycetes</taxon>
        <taxon>Pleosporomycetidae</taxon>
        <taxon>Pleosporales</taxon>
        <taxon>Melanommataceae</taxon>
        <taxon>Melanomma</taxon>
    </lineage>
</organism>
<dbReference type="Proteomes" id="UP000799757">
    <property type="component" value="Unassembled WGS sequence"/>
</dbReference>
<evidence type="ECO:0000313" key="2">
    <source>
        <dbReference type="EMBL" id="KAF2792067.1"/>
    </source>
</evidence>
<dbReference type="Gene3D" id="3.40.50.300">
    <property type="entry name" value="P-loop containing nucleotide triphosphate hydrolases"/>
    <property type="match status" value="1"/>
</dbReference>
<dbReference type="PANTHER" id="PTHR35205">
    <property type="entry name" value="NB-ARC AND TPR DOMAIN PROTEIN"/>
    <property type="match status" value="1"/>
</dbReference>
<name>A0A6A6X841_9PLEO</name>
<sequence>MTEDLPRFRRLWNLFPLNPDLERTLLAVYADIIDFYVNIIQHLGASPIKAHLKATFTNRETQFASLAKEVRKKTKRVSEEVRVANYEMERQRYETLTRLLKYRAKPFKEPVRLPCHHIPFPRNSRFVGRQSELESIRNCLSPILQTGFGPRSFVLHGLGGTGKSEVALQFAWQNTQSFPAILWVTADNPEKTFLSFVAIGVVAGFDRANLSGNEMGCRQTILNSLKNTTFSWLLIFDNAPEDDCDFLQGFWPSGEQGSVLVTTRNASFARRFNISNSYALEPVDVSTGCDIITSTLRLSDTDAANQKETVEEICEALGRLPLALSRLQDLFLRVDPRSQTSGKCIKNNRISARSTHLQRPEVQWPTTRRSPLFGPCPSVGYNTPRILSDC</sequence>